<evidence type="ECO:0000256" key="1">
    <source>
        <dbReference type="ARBA" id="ARBA00022737"/>
    </source>
</evidence>
<evidence type="ECO:0000313" key="4">
    <source>
        <dbReference type="Proteomes" id="UP000317650"/>
    </source>
</evidence>
<dbReference type="EMBL" id="PYDT01000011">
    <property type="protein sequence ID" value="THU43762.1"/>
    <property type="molecule type" value="Genomic_DNA"/>
</dbReference>
<organism evidence="3 4">
    <name type="scientific">Musa balbisiana</name>
    <name type="common">Banana</name>
    <dbReference type="NCBI Taxonomy" id="52838"/>
    <lineage>
        <taxon>Eukaryota</taxon>
        <taxon>Viridiplantae</taxon>
        <taxon>Streptophyta</taxon>
        <taxon>Embryophyta</taxon>
        <taxon>Tracheophyta</taxon>
        <taxon>Spermatophyta</taxon>
        <taxon>Magnoliopsida</taxon>
        <taxon>Liliopsida</taxon>
        <taxon>Zingiberales</taxon>
        <taxon>Musaceae</taxon>
        <taxon>Musa</taxon>
    </lineage>
</organism>
<evidence type="ECO:0008006" key="5">
    <source>
        <dbReference type="Google" id="ProtNLM"/>
    </source>
</evidence>
<dbReference type="Proteomes" id="UP000317650">
    <property type="component" value="Chromosome 2"/>
</dbReference>
<evidence type="ECO:0000313" key="3">
    <source>
        <dbReference type="EMBL" id="THU43762.1"/>
    </source>
</evidence>
<dbReference type="InterPro" id="IPR046960">
    <property type="entry name" value="PPR_At4g14850-like_plant"/>
</dbReference>
<dbReference type="PROSITE" id="PS51375">
    <property type="entry name" value="PPR"/>
    <property type="match status" value="2"/>
</dbReference>
<dbReference type="Gene3D" id="1.25.40.10">
    <property type="entry name" value="Tetratricopeptide repeat domain"/>
    <property type="match status" value="2"/>
</dbReference>
<keyword evidence="4" id="KW-1185">Reference proteome</keyword>
<name>A0A4S8I9J1_MUSBA</name>
<dbReference type="FunFam" id="1.25.40.10:FF:000348">
    <property type="entry name" value="Pentatricopeptide repeat-containing protein chloroplastic"/>
    <property type="match status" value="1"/>
</dbReference>
<proteinExistence type="predicted"/>
<evidence type="ECO:0000256" key="2">
    <source>
        <dbReference type="PROSITE-ProRule" id="PRU00708"/>
    </source>
</evidence>
<keyword evidence="1" id="KW-0677">Repeat</keyword>
<dbReference type="InterPro" id="IPR002885">
    <property type="entry name" value="PPR_rpt"/>
</dbReference>
<sequence length="378" mass="42026">MKPPSPLYPPRFRLSLIGRSGLKQARQIHAHLISLGLVCYTYVTSRVLALYALHDMALAHQLFARIPQPTIFNWNTMIRGFSDTARPHRGLAIYVGMRRHDVFPNMHTFPFTIKSCTGVPVLSQVHGQVFKFGFDLDVFVTSSLVKRYSDLGAVQLASKVFDESSHRNVVCWTSLVTGYCSHGLVDKARSLFDHMPERNGASWSAMITGYVQNERHKEAIELFHELRECSAAELNDALLVSALSACASLGALEEGRWIHSHIDAKGSTHYGLELGTALVDFYTKCGFVDGAREQNFAMEDHIAGKKKRRYQQGTIVSELLDALILLVIIHALDQRRQTGSTRVVGEVGPCFQPTLSRAASSAVSYAPSHALLSLYPKQ</sequence>
<dbReference type="NCBIfam" id="TIGR00756">
    <property type="entry name" value="PPR"/>
    <property type="match status" value="3"/>
</dbReference>
<protein>
    <recommendedName>
        <fullName evidence="5">Pentatricopeptide repeat-containing protein</fullName>
    </recommendedName>
</protein>
<feature type="repeat" description="PPR" evidence="2">
    <location>
        <begin position="70"/>
        <end position="104"/>
    </location>
</feature>
<dbReference type="Pfam" id="PF01535">
    <property type="entry name" value="PPR"/>
    <property type="match status" value="2"/>
</dbReference>
<dbReference type="GO" id="GO:0009451">
    <property type="term" value="P:RNA modification"/>
    <property type="evidence" value="ECO:0007669"/>
    <property type="project" value="InterPro"/>
</dbReference>
<dbReference type="PANTHER" id="PTHR47926:SF350">
    <property type="entry name" value="(WILD MALAYSIAN BANANA) HYPOTHETICAL PROTEIN"/>
    <property type="match status" value="1"/>
</dbReference>
<dbReference type="STRING" id="52838.A0A4S8I9J1"/>
<dbReference type="PANTHER" id="PTHR47926">
    <property type="entry name" value="PENTATRICOPEPTIDE REPEAT-CONTAINING PROTEIN"/>
    <property type="match status" value="1"/>
</dbReference>
<dbReference type="Pfam" id="PF12854">
    <property type="entry name" value="PPR_1"/>
    <property type="match status" value="1"/>
</dbReference>
<dbReference type="InterPro" id="IPR011990">
    <property type="entry name" value="TPR-like_helical_dom_sf"/>
</dbReference>
<dbReference type="AlphaFoldDB" id="A0A4S8I9J1"/>
<comment type="caution">
    <text evidence="3">The sequence shown here is derived from an EMBL/GenBank/DDBJ whole genome shotgun (WGS) entry which is preliminary data.</text>
</comment>
<accession>A0A4S8I9J1</accession>
<reference evidence="3 4" key="1">
    <citation type="journal article" date="2019" name="Nat. Plants">
        <title>Genome sequencing of Musa balbisiana reveals subgenome evolution and function divergence in polyploid bananas.</title>
        <authorList>
            <person name="Yao X."/>
        </authorList>
    </citation>
    <scope>NUCLEOTIDE SEQUENCE [LARGE SCALE GENOMIC DNA]</scope>
    <source>
        <strain evidence="4">cv. DH-PKW</strain>
        <tissue evidence="3">Leaves</tissue>
    </source>
</reference>
<feature type="repeat" description="PPR" evidence="2">
    <location>
        <begin position="168"/>
        <end position="202"/>
    </location>
</feature>
<gene>
    <name evidence="3" type="ORF">C4D60_Mb02t00160</name>
</gene>
<dbReference type="GO" id="GO:0003723">
    <property type="term" value="F:RNA binding"/>
    <property type="evidence" value="ECO:0007669"/>
    <property type="project" value="InterPro"/>
</dbReference>